<accession>A0A7I9VS25</accession>
<proteinExistence type="inferred from homology"/>
<evidence type="ECO:0000256" key="5">
    <source>
        <dbReference type="ARBA" id="ARBA00023186"/>
    </source>
</evidence>
<keyword evidence="4" id="KW-1005">Bacterial flagellum biogenesis</keyword>
<comment type="caution">
    <text evidence="6">The sequence shown here is derived from an EMBL/GenBank/DDBJ whole genome shotgun (WGS) entry which is preliminary data.</text>
</comment>
<gene>
    <name evidence="6" type="ORF">AMYX_39120</name>
</gene>
<dbReference type="NCBIfam" id="TIGR00208">
    <property type="entry name" value="fliS"/>
    <property type="match status" value="1"/>
</dbReference>
<keyword evidence="3" id="KW-0963">Cytoplasm</keyword>
<dbReference type="GO" id="GO:0005829">
    <property type="term" value="C:cytosol"/>
    <property type="evidence" value="ECO:0007669"/>
    <property type="project" value="UniProtKB-SubCell"/>
</dbReference>
<evidence type="ECO:0000256" key="4">
    <source>
        <dbReference type="ARBA" id="ARBA00022795"/>
    </source>
</evidence>
<dbReference type="InterPro" id="IPR003713">
    <property type="entry name" value="FliS"/>
</dbReference>
<evidence type="ECO:0000256" key="1">
    <source>
        <dbReference type="ARBA" id="ARBA00004514"/>
    </source>
</evidence>
<dbReference type="PANTHER" id="PTHR34773">
    <property type="entry name" value="FLAGELLAR SECRETION CHAPERONE FLIS"/>
    <property type="match status" value="1"/>
</dbReference>
<organism evidence="6 7">
    <name type="scientific">Anaeromyxobacter diazotrophicus</name>
    <dbReference type="NCBI Taxonomy" id="2590199"/>
    <lineage>
        <taxon>Bacteria</taxon>
        <taxon>Pseudomonadati</taxon>
        <taxon>Myxococcota</taxon>
        <taxon>Myxococcia</taxon>
        <taxon>Myxococcales</taxon>
        <taxon>Cystobacterineae</taxon>
        <taxon>Anaeromyxobacteraceae</taxon>
        <taxon>Anaeromyxobacter</taxon>
    </lineage>
</organism>
<sequence length="131" mass="14240">MNPTRRYAQAQTETASPERLMVLLFEAALRHMRSGATALDQGRHADANQALARAGDIVAELDSTFDAARHPKLGEQLGQIYTFVSERLLLANARRDAGLAREAERVFAPVADGFARAVQQLQAEQAGAARP</sequence>
<dbReference type="InterPro" id="IPR036584">
    <property type="entry name" value="FliS_sf"/>
</dbReference>
<keyword evidence="7" id="KW-1185">Reference proteome</keyword>
<dbReference type="Proteomes" id="UP000503640">
    <property type="component" value="Unassembled WGS sequence"/>
</dbReference>
<protein>
    <recommendedName>
        <fullName evidence="8">Flagellar protein FliS</fullName>
    </recommendedName>
</protein>
<dbReference type="RefSeq" id="WP_176068422.1">
    <property type="nucleotide sequence ID" value="NZ_BJTG01000011.1"/>
</dbReference>
<dbReference type="GO" id="GO:0044780">
    <property type="term" value="P:bacterial-type flagellum assembly"/>
    <property type="evidence" value="ECO:0007669"/>
    <property type="project" value="InterPro"/>
</dbReference>
<evidence type="ECO:0000256" key="3">
    <source>
        <dbReference type="ARBA" id="ARBA00022490"/>
    </source>
</evidence>
<dbReference type="Pfam" id="PF02561">
    <property type="entry name" value="FliS"/>
    <property type="match status" value="1"/>
</dbReference>
<dbReference type="Gene3D" id="1.20.120.340">
    <property type="entry name" value="Flagellar protein FliS"/>
    <property type="match status" value="1"/>
</dbReference>
<dbReference type="PANTHER" id="PTHR34773:SF1">
    <property type="entry name" value="FLAGELLAR SECRETION CHAPERONE FLIS"/>
    <property type="match status" value="1"/>
</dbReference>
<reference evidence="7" key="1">
    <citation type="journal article" date="2020" name="Appl. Environ. Microbiol.">
        <title>Diazotrophic Anaeromyxobacter Isolates from Soils.</title>
        <authorList>
            <person name="Masuda Y."/>
            <person name="Yamanaka H."/>
            <person name="Xu Z.X."/>
            <person name="Shiratori Y."/>
            <person name="Aono T."/>
            <person name="Amachi S."/>
            <person name="Senoo K."/>
            <person name="Itoh H."/>
        </authorList>
    </citation>
    <scope>NUCLEOTIDE SEQUENCE [LARGE SCALE GENOMIC DNA]</scope>
    <source>
        <strain evidence="7">R267</strain>
    </source>
</reference>
<evidence type="ECO:0008006" key="8">
    <source>
        <dbReference type="Google" id="ProtNLM"/>
    </source>
</evidence>
<name>A0A7I9VS25_9BACT</name>
<dbReference type="GO" id="GO:0071973">
    <property type="term" value="P:bacterial-type flagellum-dependent cell motility"/>
    <property type="evidence" value="ECO:0007669"/>
    <property type="project" value="TreeGrafter"/>
</dbReference>
<comment type="similarity">
    <text evidence="2">Belongs to the FliS family.</text>
</comment>
<dbReference type="SUPFAM" id="SSF101116">
    <property type="entry name" value="Flagellar export chaperone FliS"/>
    <property type="match status" value="1"/>
</dbReference>
<dbReference type="EMBL" id="BJTG01000011">
    <property type="protein sequence ID" value="GEJ59171.1"/>
    <property type="molecule type" value="Genomic_DNA"/>
</dbReference>
<dbReference type="AlphaFoldDB" id="A0A7I9VS25"/>
<keyword evidence="5" id="KW-0143">Chaperone</keyword>
<dbReference type="CDD" id="cd16098">
    <property type="entry name" value="FliS"/>
    <property type="match status" value="1"/>
</dbReference>
<comment type="subcellular location">
    <subcellularLocation>
        <location evidence="1">Cytoplasm</location>
        <location evidence="1">Cytosol</location>
    </subcellularLocation>
</comment>
<evidence type="ECO:0000256" key="2">
    <source>
        <dbReference type="ARBA" id="ARBA00008787"/>
    </source>
</evidence>
<evidence type="ECO:0000313" key="6">
    <source>
        <dbReference type="EMBL" id="GEJ59171.1"/>
    </source>
</evidence>
<evidence type="ECO:0000313" key="7">
    <source>
        <dbReference type="Proteomes" id="UP000503640"/>
    </source>
</evidence>